<accession>A0A0A9ANK7</accession>
<name>A0A0A9ANK7_ARUDO</name>
<protein>
    <submittedName>
        <fullName evidence="2">Uncharacterized protein</fullName>
    </submittedName>
</protein>
<feature type="region of interest" description="Disordered" evidence="1">
    <location>
        <begin position="26"/>
        <end position="49"/>
    </location>
</feature>
<evidence type="ECO:0000256" key="1">
    <source>
        <dbReference type="SAM" id="MobiDB-lite"/>
    </source>
</evidence>
<dbReference type="EMBL" id="GBRH01244576">
    <property type="protein sequence ID" value="JAD53319.1"/>
    <property type="molecule type" value="Transcribed_RNA"/>
</dbReference>
<reference evidence="2" key="1">
    <citation type="submission" date="2014-09" db="EMBL/GenBank/DDBJ databases">
        <authorList>
            <person name="Magalhaes I.L.F."/>
            <person name="Oliveira U."/>
            <person name="Santos F.R."/>
            <person name="Vidigal T.H.D.A."/>
            <person name="Brescovit A.D."/>
            <person name="Santos A.J."/>
        </authorList>
    </citation>
    <scope>NUCLEOTIDE SEQUENCE</scope>
    <source>
        <tissue evidence="2">Shoot tissue taken approximately 20 cm above the soil surface</tissue>
    </source>
</reference>
<dbReference type="AlphaFoldDB" id="A0A0A9ANK7"/>
<organism evidence="2">
    <name type="scientific">Arundo donax</name>
    <name type="common">Giant reed</name>
    <name type="synonym">Donax arundinaceus</name>
    <dbReference type="NCBI Taxonomy" id="35708"/>
    <lineage>
        <taxon>Eukaryota</taxon>
        <taxon>Viridiplantae</taxon>
        <taxon>Streptophyta</taxon>
        <taxon>Embryophyta</taxon>
        <taxon>Tracheophyta</taxon>
        <taxon>Spermatophyta</taxon>
        <taxon>Magnoliopsida</taxon>
        <taxon>Liliopsida</taxon>
        <taxon>Poales</taxon>
        <taxon>Poaceae</taxon>
        <taxon>PACMAD clade</taxon>
        <taxon>Arundinoideae</taxon>
        <taxon>Arundineae</taxon>
        <taxon>Arundo</taxon>
    </lineage>
</organism>
<proteinExistence type="predicted"/>
<sequence length="60" mass="6689">MAWLRCGLRLDGGSNDGLRRRFVKRRRQLGTAERPGRDGHHGPTRVEGGGVPLRVLSIQI</sequence>
<evidence type="ECO:0000313" key="2">
    <source>
        <dbReference type="EMBL" id="JAD53319.1"/>
    </source>
</evidence>
<reference evidence="2" key="2">
    <citation type="journal article" date="2015" name="Data Brief">
        <title>Shoot transcriptome of the giant reed, Arundo donax.</title>
        <authorList>
            <person name="Barrero R.A."/>
            <person name="Guerrero F.D."/>
            <person name="Moolhuijzen P."/>
            <person name="Goolsby J.A."/>
            <person name="Tidwell J."/>
            <person name="Bellgard S.E."/>
            <person name="Bellgard M.I."/>
        </authorList>
    </citation>
    <scope>NUCLEOTIDE SEQUENCE</scope>
    <source>
        <tissue evidence="2">Shoot tissue taken approximately 20 cm above the soil surface</tissue>
    </source>
</reference>